<dbReference type="KEGG" id="pbor:BSF38_00865"/>
<dbReference type="InterPro" id="IPR055557">
    <property type="entry name" value="DUF7133"/>
</dbReference>
<organism evidence="7 8">
    <name type="scientific">Paludisphaera borealis</name>
    <dbReference type="NCBI Taxonomy" id="1387353"/>
    <lineage>
        <taxon>Bacteria</taxon>
        <taxon>Pseudomonadati</taxon>
        <taxon>Planctomycetota</taxon>
        <taxon>Planctomycetia</taxon>
        <taxon>Isosphaerales</taxon>
        <taxon>Isosphaeraceae</taxon>
        <taxon>Paludisphaera</taxon>
    </lineage>
</organism>
<evidence type="ECO:0000256" key="1">
    <source>
        <dbReference type="ARBA" id="ARBA00022617"/>
    </source>
</evidence>
<evidence type="ECO:0000256" key="2">
    <source>
        <dbReference type="ARBA" id="ARBA00022723"/>
    </source>
</evidence>
<dbReference type="InterPro" id="IPR016024">
    <property type="entry name" value="ARM-type_fold"/>
</dbReference>
<evidence type="ECO:0000313" key="7">
    <source>
        <dbReference type="EMBL" id="APW59442.1"/>
    </source>
</evidence>
<dbReference type="InterPro" id="IPR011041">
    <property type="entry name" value="Quinoprot_gluc/sorb_DH_b-prop"/>
</dbReference>
<sequence>MWCVRAFLLASALGTTFSLQAQDELARELPRIPAREPAEALKSFVLHPGFRLEAVATEPMAASPVSVCYDADGRLYVVEMRGYPYVEDKPSGAVVRLEDRDGDGRFESRTKFLDALTWPTGVVPYDGGVFVTAAPEIIYAKDTDGDGVADVREVVFTGFGTSNVQGLLNGLLWGPDGWIYGVASANGGEIRNLAHPELGPVSVRGRDFRFKPDGSAFESISGGGQNGHSLDDWGHRFTCSNSNHIRQIVLPAHDLDRNPSYVPPGVILDIPSDGAAAPVFRISAPEPWRIVRTRQRAADPEMRKRLAPTELFAAGFFTSATGVTIYRGSAYPEAYRGNAFIGDVGGNLVHRKTLAVAGSTYSAERADPKAEFLASTDNWFRPVNFANTPNGTLLIVDMYRETIEHPVSIPEPIKKHLDLTSGKDRGRLYELVSEGGRRLRSPRLSHAATADLVALLADPDAWWRETAQRLLVERKDVQAAAALRELASRRPTALGRLHALWTLDALGLLESRDLELGLTDPEPRLREQAARLAEHRIKADQRLFEHVLPLAADPDSMVRFQVALTLGEAGDDRRALEALATIATRDAADSWTRAAVMTSIPGRADELLAVLADRDGFLGKAAGEPWLNDLATLVGASRDAKRIEALVQSLFDKKLSDEVRGRVVLAVGRGLKRVGGSLRAVLTDPTWRRLDPLFADAAKVADSDEPSDRRAIAIAVLALGAPDRVIDAVAPMLDARQPLDVQLAALRALAEQDGPGVADRIIGQWKSMSPSARREAAEVLFSRKEWVAQLLSAVEAKRLASSEIDPSRLKQLRTHGDARLREQAVKLFGSDADGTKARAAVIQTYRPALDRPGDRVKGRAAFLKTCGTCHKAEGQGVEVGPDLATVATRSPEDILTHVLDPNREVAPTYLNYNVATVDGRVVSGIIASESASALVLKRAEGVSEVVSRSQIEAVASTGISLMPEGLEKDLTPNDLADVIAFIRSINTAGVQKPPTGAK</sequence>
<dbReference type="InterPro" id="IPR036909">
    <property type="entry name" value="Cyt_c-like_dom_sf"/>
</dbReference>
<keyword evidence="3 4" id="KW-0408">Iron</keyword>
<dbReference type="NCBIfam" id="TIGR02604">
    <property type="entry name" value="Piru_Ver_Nterm"/>
    <property type="match status" value="1"/>
</dbReference>
<dbReference type="PROSITE" id="PS51007">
    <property type="entry name" value="CYTC"/>
    <property type="match status" value="1"/>
</dbReference>
<evidence type="ECO:0000259" key="6">
    <source>
        <dbReference type="PROSITE" id="PS51007"/>
    </source>
</evidence>
<evidence type="ECO:0000256" key="3">
    <source>
        <dbReference type="ARBA" id="ARBA00023004"/>
    </source>
</evidence>
<dbReference type="InterPro" id="IPR011989">
    <property type="entry name" value="ARM-like"/>
</dbReference>
<dbReference type="Pfam" id="PF13646">
    <property type="entry name" value="HEAT_2"/>
    <property type="match status" value="1"/>
</dbReference>
<gene>
    <name evidence="7" type="ORF">BSF38_00865</name>
</gene>
<reference evidence="8" key="1">
    <citation type="submission" date="2016-12" db="EMBL/GenBank/DDBJ databases">
        <title>Comparative genomics of four Isosphaeraceae planctomycetes: a common pool of plasmids and glycoside hydrolase genes.</title>
        <authorList>
            <person name="Ivanova A."/>
        </authorList>
    </citation>
    <scope>NUCLEOTIDE SEQUENCE [LARGE SCALE GENOMIC DNA]</scope>
    <source>
        <strain evidence="8">PX4</strain>
    </source>
</reference>
<evidence type="ECO:0000256" key="4">
    <source>
        <dbReference type="PROSITE-ProRule" id="PRU00433"/>
    </source>
</evidence>
<keyword evidence="1 4" id="KW-0349">Heme</keyword>
<proteinExistence type="predicted"/>
<evidence type="ECO:0000313" key="8">
    <source>
        <dbReference type="Proteomes" id="UP000186309"/>
    </source>
</evidence>
<protein>
    <recommendedName>
        <fullName evidence="6">Cytochrome c domain-containing protein</fullName>
    </recommendedName>
</protein>
<dbReference type="NCBIfam" id="TIGR02603">
    <property type="entry name" value="CxxCH_TIGR02603"/>
    <property type="match status" value="1"/>
</dbReference>
<dbReference type="InterPro" id="IPR009056">
    <property type="entry name" value="Cyt_c-like_dom"/>
</dbReference>
<dbReference type="GO" id="GO:0046872">
    <property type="term" value="F:metal ion binding"/>
    <property type="evidence" value="ECO:0007669"/>
    <property type="project" value="UniProtKB-KW"/>
</dbReference>
<dbReference type="SUPFAM" id="SSF50952">
    <property type="entry name" value="Soluble quinoprotein glucose dehydrogenase"/>
    <property type="match status" value="1"/>
</dbReference>
<dbReference type="SUPFAM" id="SSF48371">
    <property type="entry name" value="ARM repeat"/>
    <property type="match status" value="2"/>
</dbReference>
<dbReference type="Gene3D" id="1.10.760.10">
    <property type="entry name" value="Cytochrome c-like domain"/>
    <property type="match status" value="1"/>
</dbReference>
<dbReference type="InterPro" id="IPR013427">
    <property type="entry name" value="Haem-bd_dom_put"/>
</dbReference>
<feature type="domain" description="Cytochrome c" evidence="6">
    <location>
        <begin position="853"/>
        <end position="986"/>
    </location>
</feature>
<dbReference type="STRING" id="1387353.BSF38_00865"/>
<keyword evidence="8" id="KW-1185">Reference proteome</keyword>
<dbReference type="GO" id="GO:0009055">
    <property type="term" value="F:electron transfer activity"/>
    <property type="evidence" value="ECO:0007669"/>
    <property type="project" value="InterPro"/>
</dbReference>
<dbReference type="AlphaFoldDB" id="A0A1U7CKI1"/>
<dbReference type="Gene3D" id="2.120.10.30">
    <property type="entry name" value="TolB, C-terminal domain"/>
    <property type="match status" value="1"/>
</dbReference>
<dbReference type="InterPro" id="IPR013428">
    <property type="entry name" value="Membrane-bound_put_N"/>
</dbReference>
<dbReference type="Pfam" id="PF00034">
    <property type="entry name" value="Cytochrom_C"/>
    <property type="match status" value="1"/>
</dbReference>
<dbReference type="InterPro" id="IPR011042">
    <property type="entry name" value="6-blade_b-propeller_TolB-like"/>
</dbReference>
<dbReference type="GO" id="GO:0020037">
    <property type="term" value="F:heme binding"/>
    <property type="evidence" value="ECO:0007669"/>
    <property type="project" value="InterPro"/>
</dbReference>
<feature type="signal peptide" evidence="5">
    <location>
        <begin position="1"/>
        <end position="21"/>
    </location>
</feature>
<feature type="chain" id="PRO_5010533903" description="Cytochrome c domain-containing protein" evidence="5">
    <location>
        <begin position="22"/>
        <end position="998"/>
    </location>
</feature>
<dbReference type="Proteomes" id="UP000186309">
    <property type="component" value="Chromosome"/>
</dbReference>
<dbReference type="PANTHER" id="PTHR33546:SF1">
    <property type="entry name" value="LARGE, MULTIFUNCTIONAL SECRETED PROTEIN"/>
    <property type="match status" value="1"/>
</dbReference>
<dbReference type="Gene3D" id="1.25.10.10">
    <property type="entry name" value="Leucine-rich Repeat Variant"/>
    <property type="match status" value="1"/>
</dbReference>
<accession>A0A1U7CKI1</accession>
<name>A0A1U7CKI1_9BACT</name>
<dbReference type="EMBL" id="CP019082">
    <property type="protein sequence ID" value="APW59442.1"/>
    <property type="molecule type" value="Genomic_DNA"/>
</dbReference>
<dbReference type="SUPFAM" id="SSF46626">
    <property type="entry name" value="Cytochrome c"/>
    <property type="match status" value="1"/>
</dbReference>
<dbReference type="PANTHER" id="PTHR33546">
    <property type="entry name" value="LARGE, MULTIFUNCTIONAL SECRETED PROTEIN-RELATED"/>
    <property type="match status" value="1"/>
</dbReference>
<keyword evidence="5" id="KW-0732">Signal</keyword>
<keyword evidence="2 4" id="KW-0479">Metal-binding</keyword>
<evidence type="ECO:0000256" key="5">
    <source>
        <dbReference type="SAM" id="SignalP"/>
    </source>
</evidence>
<dbReference type="Pfam" id="PF23500">
    <property type="entry name" value="DUF7133"/>
    <property type="match status" value="1"/>
</dbReference>